<feature type="domain" description="CRIM" evidence="3">
    <location>
        <begin position="99"/>
        <end position="178"/>
    </location>
</feature>
<sequence length="181" mass="20492">MIENIPQKIPRSKYSVYPGLGDSDADEDKEPVIKTNASGGGNGRDRSDTAALFQKVVDSRDKAANVRHIRWRNTPQITRNASHLFPKKNSSSVEPTTMQSLLTDQLQNLTVSMNPYKAYAKYDGNAQHSTFSRKYSVYLHMLPESERRFPLDIVIVLGARVLDLIGLTLYRCFTKYPDIKL</sequence>
<dbReference type="PANTHER" id="PTHR13335">
    <property type="entry name" value="TARGET OF RAPAMYCIN COMPLEX 2 SUBUNIT MAPKAP1"/>
    <property type="match status" value="1"/>
</dbReference>
<dbReference type="Gramene" id="OE9A044510T1">
    <property type="protein sequence ID" value="OE9A044510C1"/>
    <property type="gene ID" value="OE9A044510"/>
</dbReference>
<comment type="similarity">
    <text evidence="1">Belongs to the SIN1 family.</text>
</comment>
<dbReference type="EMBL" id="CACTIH010004575">
    <property type="protein sequence ID" value="CAA2991030.1"/>
    <property type="molecule type" value="Genomic_DNA"/>
</dbReference>
<feature type="non-terminal residue" evidence="4">
    <location>
        <position position="181"/>
    </location>
</feature>
<dbReference type="GO" id="GO:0005737">
    <property type="term" value="C:cytoplasm"/>
    <property type="evidence" value="ECO:0007669"/>
    <property type="project" value="TreeGrafter"/>
</dbReference>
<keyword evidence="5" id="KW-1185">Reference proteome</keyword>
<evidence type="ECO:0000256" key="2">
    <source>
        <dbReference type="SAM" id="MobiDB-lite"/>
    </source>
</evidence>
<evidence type="ECO:0000256" key="1">
    <source>
        <dbReference type="ARBA" id="ARBA00009407"/>
    </source>
</evidence>
<dbReference type="PANTHER" id="PTHR13335:SF1">
    <property type="entry name" value="TARGET OF RAPAMYCIN COMPLEX 2 SUBUNIT MAPKAP1"/>
    <property type="match status" value="1"/>
</dbReference>
<dbReference type="GO" id="GO:0038203">
    <property type="term" value="P:TORC2 signaling"/>
    <property type="evidence" value="ECO:0007669"/>
    <property type="project" value="TreeGrafter"/>
</dbReference>
<reference evidence="4 5" key="1">
    <citation type="submission" date="2019-12" db="EMBL/GenBank/DDBJ databases">
        <authorList>
            <person name="Alioto T."/>
            <person name="Alioto T."/>
            <person name="Gomez Garrido J."/>
        </authorList>
    </citation>
    <scope>NUCLEOTIDE SEQUENCE [LARGE SCALE GENOMIC DNA]</scope>
</reference>
<dbReference type="InterPro" id="IPR031567">
    <property type="entry name" value="CRIM_dom"/>
</dbReference>
<dbReference type="Pfam" id="PF16978">
    <property type="entry name" value="CRIM"/>
    <property type="match status" value="1"/>
</dbReference>
<evidence type="ECO:0000313" key="5">
    <source>
        <dbReference type="Proteomes" id="UP000594638"/>
    </source>
</evidence>
<dbReference type="OrthoDB" id="241990at2759"/>
<gene>
    <name evidence="4" type="ORF">OLEA9_A044510</name>
</gene>
<organism evidence="4 5">
    <name type="scientific">Olea europaea subsp. europaea</name>
    <dbReference type="NCBI Taxonomy" id="158383"/>
    <lineage>
        <taxon>Eukaryota</taxon>
        <taxon>Viridiplantae</taxon>
        <taxon>Streptophyta</taxon>
        <taxon>Embryophyta</taxon>
        <taxon>Tracheophyta</taxon>
        <taxon>Spermatophyta</taxon>
        <taxon>Magnoliopsida</taxon>
        <taxon>eudicotyledons</taxon>
        <taxon>Gunneridae</taxon>
        <taxon>Pentapetalae</taxon>
        <taxon>asterids</taxon>
        <taxon>lamiids</taxon>
        <taxon>Lamiales</taxon>
        <taxon>Oleaceae</taxon>
        <taxon>Oleeae</taxon>
        <taxon>Olea</taxon>
    </lineage>
</organism>
<protein>
    <recommendedName>
        <fullName evidence="3">CRIM domain-containing protein</fullName>
    </recommendedName>
</protein>
<dbReference type="InterPro" id="IPR008828">
    <property type="entry name" value="Sin1/Avo1"/>
</dbReference>
<dbReference type="Proteomes" id="UP000594638">
    <property type="component" value="Unassembled WGS sequence"/>
</dbReference>
<feature type="region of interest" description="Disordered" evidence="2">
    <location>
        <begin position="1"/>
        <end position="47"/>
    </location>
</feature>
<accession>A0A8S0SHD4</accession>
<evidence type="ECO:0000259" key="3">
    <source>
        <dbReference type="Pfam" id="PF16978"/>
    </source>
</evidence>
<name>A0A8S0SHD4_OLEEU</name>
<dbReference type="GO" id="GO:0005546">
    <property type="term" value="F:phosphatidylinositol-4,5-bisphosphate binding"/>
    <property type="evidence" value="ECO:0007669"/>
    <property type="project" value="TreeGrafter"/>
</dbReference>
<proteinExistence type="inferred from homology"/>
<evidence type="ECO:0000313" key="4">
    <source>
        <dbReference type="EMBL" id="CAA2991030.1"/>
    </source>
</evidence>
<comment type="caution">
    <text evidence="4">The sequence shown here is derived from an EMBL/GenBank/DDBJ whole genome shotgun (WGS) entry which is preliminary data.</text>
</comment>
<dbReference type="AlphaFoldDB" id="A0A8S0SHD4"/>
<dbReference type="GO" id="GO:0031932">
    <property type="term" value="C:TORC2 complex"/>
    <property type="evidence" value="ECO:0007669"/>
    <property type="project" value="InterPro"/>
</dbReference>
<dbReference type="GO" id="GO:0005886">
    <property type="term" value="C:plasma membrane"/>
    <property type="evidence" value="ECO:0007669"/>
    <property type="project" value="TreeGrafter"/>
</dbReference>